<dbReference type="AlphaFoldDB" id="A0A2A6CPH6"/>
<accession>A0A2A6CPH6</accession>
<dbReference type="GO" id="GO:0005506">
    <property type="term" value="F:iron ion binding"/>
    <property type="evidence" value="ECO:0007669"/>
    <property type="project" value="InterPro"/>
</dbReference>
<dbReference type="FunFam" id="1.10.630.10:FF:000036">
    <property type="entry name" value="CYtochrome P450 family"/>
    <property type="match status" value="1"/>
</dbReference>
<feature type="binding site" description="axial binding residue" evidence="7">
    <location>
        <position position="441"/>
    </location>
    <ligand>
        <name>heme</name>
        <dbReference type="ChEBI" id="CHEBI:30413"/>
    </ligand>
    <ligandPart>
        <name>Fe</name>
        <dbReference type="ChEBI" id="CHEBI:18248"/>
    </ligandPart>
</feature>
<keyword evidence="6 8" id="KW-0503">Monooxygenase</keyword>
<keyword evidence="7 8" id="KW-0349">Heme</keyword>
<evidence type="ECO:0000313" key="10">
    <source>
        <dbReference type="Proteomes" id="UP000005239"/>
    </source>
</evidence>
<reference evidence="10" key="1">
    <citation type="journal article" date="2008" name="Nat. Genet.">
        <title>The Pristionchus pacificus genome provides a unique perspective on nematode lifestyle and parasitism.</title>
        <authorList>
            <person name="Dieterich C."/>
            <person name="Clifton S.W."/>
            <person name="Schuster L.N."/>
            <person name="Chinwalla A."/>
            <person name="Delehaunty K."/>
            <person name="Dinkelacker I."/>
            <person name="Fulton L."/>
            <person name="Fulton R."/>
            <person name="Godfrey J."/>
            <person name="Minx P."/>
            <person name="Mitreva M."/>
            <person name="Roeseler W."/>
            <person name="Tian H."/>
            <person name="Witte H."/>
            <person name="Yang S.P."/>
            <person name="Wilson R.K."/>
            <person name="Sommer R.J."/>
        </authorList>
    </citation>
    <scope>NUCLEOTIDE SEQUENCE [LARGE SCALE GENOMIC DNA]</scope>
    <source>
        <strain evidence="10">PS312</strain>
    </source>
</reference>
<dbReference type="OrthoDB" id="5954079at2759"/>
<evidence type="ECO:0000313" key="9">
    <source>
        <dbReference type="EnsemblMetazoa" id="PPA41762.1"/>
    </source>
</evidence>
<organism evidence="9 10">
    <name type="scientific">Pristionchus pacificus</name>
    <name type="common">Parasitic nematode worm</name>
    <dbReference type="NCBI Taxonomy" id="54126"/>
    <lineage>
        <taxon>Eukaryota</taxon>
        <taxon>Metazoa</taxon>
        <taxon>Ecdysozoa</taxon>
        <taxon>Nematoda</taxon>
        <taxon>Chromadorea</taxon>
        <taxon>Rhabditida</taxon>
        <taxon>Rhabditina</taxon>
        <taxon>Diplogasteromorpha</taxon>
        <taxon>Diplogasteroidea</taxon>
        <taxon>Neodiplogasteridae</taxon>
        <taxon>Pristionchus</taxon>
    </lineage>
</organism>
<dbReference type="PROSITE" id="PS00086">
    <property type="entry name" value="CYTOCHROME_P450"/>
    <property type="match status" value="1"/>
</dbReference>
<keyword evidence="3 7" id="KW-0479">Metal-binding</keyword>
<dbReference type="EnsemblMetazoa" id="PPA41762.1">
    <property type="protein sequence ID" value="PPA41762.1"/>
    <property type="gene ID" value="WBGene00280131"/>
</dbReference>
<dbReference type="InterPro" id="IPR002401">
    <property type="entry name" value="Cyt_P450_E_grp-I"/>
</dbReference>
<dbReference type="PRINTS" id="PR00463">
    <property type="entry name" value="EP450I"/>
</dbReference>
<evidence type="ECO:0000256" key="6">
    <source>
        <dbReference type="ARBA" id="ARBA00023033"/>
    </source>
</evidence>
<dbReference type="Gene3D" id="1.10.630.10">
    <property type="entry name" value="Cytochrome P450"/>
    <property type="match status" value="1"/>
</dbReference>
<evidence type="ECO:0000256" key="1">
    <source>
        <dbReference type="ARBA" id="ARBA00001971"/>
    </source>
</evidence>
<evidence type="ECO:0000256" key="3">
    <source>
        <dbReference type="ARBA" id="ARBA00022723"/>
    </source>
</evidence>
<name>A0A2A6CPH6_PRIPA</name>
<dbReference type="SUPFAM" id="SSF48264">
    <property type="entry name" value="Cytochrome P450"/>
    <property type="match status" value="1"/>
</dbReference>
<evidence type="ECO:0000256" key="7">
    <source>
        <dbReference type="PIRSR" id="PIRSR602401-1"/>
    </source>
</evidence>
<dbReference type="PANTHER" id="PTHR24284">
    <property type="entry name" value="CYTOCHROME P450 FAMILY"/>
    <property type="match status" value="1"/>
</dbReference>
<evidence type="ECO:0000256" key="2">
    <source>
        <dbReference type="ARBA" id="ARBA00010617"/>
    </source>
</evidence>
<dbReference type="InterPro" id="IPR036396">
    <property type="entry name" value="Cyt_P450_sf"/>
</dbReference>
<comment type="similarity">
    <text evidence="2 8">Belongs to the cytochrome P450 family.</text>
</comment>
<comment type="cofactor">
    <cofactor evidence="1 7">
        <name>heme</name>
        <dbReference type="ChEBI" id="CHEBI:30413"/>
    </cofactor>
</comment>
<sequence>MFALLLLGAVTFLVYSIVRYYQFTSKYPKGPRPLPFIGNLLEFEDFKAQHKTYKRLGPKHNGIYTMFMPIPFVQITDYQLMKEAFVDKGDDFVGRPTNKIIQEGFSFAPNAGVINSNGDNWREQRRAAISIMRDFGMGKNVMEELVRSSVSEYIAHLSQIEDKENVDMRWPVQVMVANIINEVLFGFRYKHGEIAPLMKYVEDFNDLLENLADSKGMLLGMGFPFLTKLPILGWYTFGRFKCGMAKINEYIVENVKRALNGYDVDHEPTCFVQAYKQRMDQNSFLDMENLHGSCSDFFLAGQETTTTTLRWAMLIFAKNQKIQEKLRQEVHAVVGKDRIPFMADQQKMPYARACVLELQRVANILGANVQRVTVRDTEISGHTIPADTWVNADIHYLMENDPNFENPHEFRPERYIAEDGKTLKKDLVDRTIPFSIGKRACAGEGVARVELFLGLTSTFQHFRISPRPGNEVDLEPISLGQIILPKPQKLRIEKV</sequence>
<evidence type="ECO:0000256" key="5">
    <source>
        <dbReference type="ARBA" id="ARBA00023004"/>
    </source>
</evidence>
<keyword evidence="5 7" id="KW-0408">Iron</keyword>
<evidence type="ECO:0000256" key="8">
    <source>
        <dbReference type="RuleBase" id="RU000461"/>
    </source>
</evidence>
<proteinExistence type="inferred from homology"/>
<dbReference type="Pfam" id="PF00067">
    <property type="entry name" value="p450"/>
    <property type="match status" value="1"/>
</dbReference>
<dbReference type="InterPro" id="IPR001128">
    <property type="entry name" value="Cyt_P450"/>
</dbReference>
<dbReference type="InterPro" id="IPR017972">
    <property type="entry name" value="Cyt_P450_CS"/>
</dbReference>
<dbReference type="GO" id="GO:0020037">
    <property type="term" value="F:heme binding"/>
    <property type="evidence" value="ECO:0007669"/>
    <property type="project" value="InterPro"/>
</dbReference>
<dbReference type="GO" id="GO:0004497">
    <property type="term" value="F:monooxygenase activity"/>
    <property type="evidence" value="ECO:0007669"/>
    <property type="project" value="UniProtKB-KW"/>
</dbReference>
<reference evidence="9" key="2">
    <citation type="submission" date="2022-06" db="UniProtKB">
        <authorList>
            <consortium name="EnsemblMetazoa"/>
        </authorList>
    </citation>
    <scope>IDENTIFICATION</scope>
    <source>
        <strain evidence="9">PS312</strain>
    </source>
</reference>
<keyword evidence="10" id="KW-1185">Reference proteome</keyword>
<protein>
    <submittedName>
        <fullName evidence="9">Cytochrome P450</fullName>
    </submittedName>
</protein>
<accession>A0A8R1YVY9</accession>
<keyword evidence="4 8" id="KW-0560">Oxidoreductase</keyword>
<gene>
    <name evidence="9" type="primary">WBGene00280131</name>
</gene>
<dbReference type="PRINTS" id="PR00385">
    <property type="entry name" value="P450"/>
</dbReference>
<dbReference type="CDD" id="cd20617">
    <property type="entry name" value="CYP1_2-like"/>
    <property type="match status" value="1"/>
</dbReference>
<dbReference type="PANTHER" id="PTHR24284:SF1">
    <property type="entry name" value="CYTOCHROME P450 FAMILY"/>
    <property type="match status" value="1"/>
</dbReference>
<evidence type="ECO:0000256" key="4">
    <source>
        <dbReference type="ARBA" id="ARBA00023002"/>
    </source>
</evidence>
<dbReference type="GO" id="GO:0016705">
    <property type="term" value="F:oxidoreductase activity, acting on paired donors, with incorporation or reduction of molecular oxygen"/>
    <property type="evidence" value="ECO:0007669"/>
    <property type="project" value="InterPro"/>
</dbReference>
<dbReference type="Proteomes" id="UP000005239">
    <property type="component" value="Unassembled WGS sequence"/>
</dbReference>